<dbReference type="InterPro" id="IPR000683">
    <property type="entry name" value="Gfo/Idh/MocA-like_OxRdtase_N"/>
</dbReference>
<dbReference type="Proteomes" id="UP000245771">
    <property type="component" value="Unassembled WGS sequence"/>
</dbReference>
<dbReference type="InterPro" id="IPR055170">
    <property type="entry name" value="GFO_IDH_MocA-like_dom"/>
</dbReference>
<sequence length="368" mass="40817">MSSSSPYTAKWGIMACGSIAQKFTKDLLLDPTSRQVKDVKHEVVAVASSSSVQKAQDFVKETGCPSSTQAYGSYEELVKDPKVQIVYVASPHTFHYENTLLCLENGKSVCCEKPFTINAEQTKHLTQVAKKNNLFLMEAVWTRFFPVTLALQKAIHQDRILGKLIRVKADLSKQFKFDAKHRLYNPDLGGGALLDLGLYPTTWLMMTLFSDPENGKSLPSSISSSMIKVPQTGVDAHSVATLVFDKARTIGTLSCTLEVEGLYNDHHTIIQGEKGTITVQGQPYRPEGFTVYLNDKDGNPGQPQKHNFDIPGQGMFWEADACARDLRDGKIEDDTCSWTDSIATMTVLDTVRKQNNFSYGDKLEGTRT</sequence>
<gene>
    <name evidence="8" type="ORF">FA14DRAFT_31805</name>
</gene>
<dbReference type="GeneID" id="37023960"/>
<reference evidence="8 9" key="1">
    <citation type="journal article" date="2018" name="Mol. Biol. Evol.">
        <title>Broad Genomic Sampling Reveals a Smut Pathogenic Ancestry of the Fungal Clade Ustilaginomycotina.</title>
        <authorList>
            <person name="Kijpornyongpan T."/>
            <person name="Mondo S.J."/>
            <person name="Barry K."/>
            <person name="Sandor L."/>
            <person name="Lee J."/>
            <person name="Lipzen A."/>
            <person name="Pangilinan J."/>
            <person name="LaButti K."/>
            <person name="Hainaut M."/>
            <person name="Henrissat B."/>
            <person name="Grigoriev I.V."/>
            <person name="Spatafora J.W."/>
            <person name="Aime M.C."/>
        </authorList>
    </citation>
    <scope>NUCLEOTIDE SEQUENCE [LARGE SCALE GENOMIC DNA]</scope>
    <source>
        <strain evidence="8 9">MCA 3882</strain>
    </source>
</reference>
<evidence type="ECO:0000256" key="5">
    <source>
        <dbReference type="ARBA" id="ARBA00049233"/>
    </source>
</evidence>
<accession>A0A316VE70</accession>
<dbReference type="InterPro" id="IPR050984">
    <property type="entry name" value="Gfo/Idh/MocA_domain"/>
</dbReference>
<name>A0A316VE70_9BASI</name>
<comment type="catalytic activity">
    <reaction evidence="5">
        <text>D-xylose + NADP(+) = D-xylono-1,5-lactone + NADPH + H(+)</text>
        <dbReference type="Rhea" id="RHEA:22000"/>
        <dbReference type="ChEBI" id="CHEBI:15378"/>
        <dbReference type="ChEBI" id="CHEBI:15867"/>
        <dbReference type="ChEBI" id="CHEBI:53455"/>
        <dbReference type="ChEBI" id="CHEBI:57783"/>
        <dbReference type="ChEBI" id="CHEBI:58349"/>
        <dbReference type="EC" id="1.1.1.179"/>
    </reaction>
</comment>
<dbReference type="EC" id="1.1.1.179" evidence="3"/>
<dbReference type="PANTHER" id="PTHR22604">
    <property type="entry name" value="OXIDOREDUCTASES"/>
    <property type="match status" value="1"/>
</dbReference>
<feature type="domain" description="GFO/IDH/MocA-like oxidoreductase" evidence="7">
    <location>
        <begin position="153"/>
        <end position="277"/>
    </location>
</feature>
<comment type="similarity">
    <text evidence="1">Belongs to the Gfo/Idh/MocA family.</text>
</comment>
<dbReference type="Gene3D" id="3.40.50.720">
    <property type="entry name" value="NAD(P)-binding Rossmann-like Domain"/>
    <property type="match status" value="1"/>
</dbReference>
<dbReference type="SUPFAM" id="SSF51735">
    <property type="entry name" value="NAD(P)-binding Rossmann-fold domains"/>
    <property type="match status" value="1"/>
</dbReference>
<dbReference type="OrthoDB" id="2129491at2759"/>
<dbReference type="GO" id="GO:0000166">
    <property type="term" value="F:nucleotide binding"/>
    <property type="evidence" value="ECO:0007669"/>
    <property type="project" value="InterPro"/>
</dbReference>
<dbReference type="EMBL" id="KZ819603">
    <property type="protein sequence ID" value="PWN34573.1"/>
    <property type="molecule type" value="Genomic_DNA"/>
</dbReference>
<organism evidence="8 9">
    <name type="scientific">Meira miltonrushii</name>
    <dbReference type="NCBI Taxonomy" id="1280837"/>
    <lineage>
        <taxon>Eukaryota</taxon>
        <taxon>Fungi</taxon>
        <taxon>Dikarya</taxon>
        <taxon>Basidiomycota</taxon>
        <taxon>Ustilaginomycotina</taxon>
        <taxon>Exobasidiomycetes</taxon>
        <taxon>Exobasidiales</taxon>
        <taxon>Brachybasidiaceae</taxon>
        <taxon>Meira</taxon>
    </lineage>
</organism>
<evidence type="ECO:0000259" key="7">
    <source>
        <dbReference type="Pfam" id="PF22725"/>
    </source>
</evidence>
<evidence type="ECO:0000313" key="8">
    <source>
        <dbReference type="EMBL" id="PWN34573.1"/>
    </source>
</evidence>
<dbReference type="Pfam" id="PF22725">
    <property type="entry name" value="GFO_IDH_MocA_C3"/>
    <property type="match status" value="1"/>
</dbReference>
<proteinExistence type="inferred from homology"/>
<evidence type="ECO:0000256" key="4">
    <source>
        <dbReference type="ARBA" id="ARBA00042988"/>
    </source>
</evidence>
<dbReference type="InterPro" id="IPR036291">
    <property type="entry name" value="NAD(P)-bd_dom_sf"/>
</dbReference>
<dbReference type="PANTHER" id="PTHR22604:SF105">
    <property type="entry name" value="TRANS-1,2-DIHYDROBENZENE-1,2-DIOL DEHYDROGENASE"/>
    <property type="match status" value="1"/>
</dbReference>
<dbReference type="AlphaFoldDB" id="A0A316VE70"/>
<dbReference type="Gene3D" id="3.30.360.10">
    <property type="entry name" value="Dihydrodipicolinate Reductase, domain 2"/>
    <property type="match status" value="1"/>
</dbReference>
<dbReference type="InParanoid" id="A0A316VE70"/>
<evidence type="ECO:0000256" key="3">
    <source>
        <dbReference type="ARBA" id="ARBA00038984"/>
    </source>
</evidence>
<dbReference type="STRING" id="1280837.A0A316VE70"/>
<evidence type="ECO:0000256" key="2">
    <source>
        <dbReference type="ARBA" id="ARBA00023002"/>
    </source>
</evidence>
<keyword evidence="9" id="KW-1185">Reference proteome</keyword>
<protein>
    <recommendedName>
        <fullName evidence="3">D-xylose 1-dehydrogenase (NADP(+), D-xylono-1,5-lactone-forming)</fullName>
        <ecNumber evidence="3">1.1.1.179</ecNumber>
    </recommendedName>
    <alternativeName>
        <fullName evidence="4">D-xylose-NADP dehydrogenase</fullName>
    </alternativeName>
</protein>
<feature type="domain" description="Gfo/Idh/MocA-like oxidoreductase N-terminal" evidence="6">
    <location>
        <begin position="11"/>
        <end position="137"/>
    </location>
</feature>
<keyword evidence="2" id="KW-0560">Oxidoreductase</keyword>
<dbReference type="RefSeq" id="XP_025354875.1">
    <property type="nucleotide sequence ID" value="XM_025502179.1"/>
</dbReference>
<dbReference type="SUPFAM" id="SSF55347">
    <property type="entry name" value="Glyceraldehyde-3-phosphate dehydrogenase-like, C-terminal domain"/>
    <property type="match status" value="1"/>
</dbReference>
<evidence type="ECO:0000313" key="9">
    <source>
        <dbReference type="Proteomes" id="UP000245771"/>
    </source>
</evidence>
<dbReference type="FunCoup" id="A0A316VE70">
    <property type="interactions" value="2"/>
</dbReference>
<dbReference type="GO" id="GO:0047837">
    <property type="term" value="F:D-xylose 1-dehydrogenase (NADP+) activity"/>
    <property type="evidence" value="ECO:0007669"/>
    <property type="project" value="UniProtKB-EC"/>
</dbReference>
<evidence type="ECO:0000256" key="1">
    <source>
        <dbReference type="ARBA" id="ARBA00010928"/>
    </source>
</evidence>
<evidence type="ECO:0000259" key="6">
    <source>
        <dbReference type="Pfam" id="PF01408"/>
    </source>
</evidence>
<dbReference type="Pfam" id="PF01408">
    <property type="entry name" value="GFO_IDH_MocA"/>
    <property type="match status" value="1"/>
</dbReference>